<dbReference type="AlphaFoldDB" id="A0A812N9B4"/>
<evidence type="ECO:0000313" key="1">
    <source>
        <dbReference type="EMBL" id="CAE7295159.1"/>
    </source>
</evidence>
<keyword evidence="2" id="KW-1185">Reference proteome</keyword>
<organism evidence="1 2">
    <name type="scientific">Symbiodinium natans</name>
    <dbReference type="NCBI Taxonomy" id="878477"/>
    <lineage>
        <taxon>Eukaryota</taxon>
        <taxon>Sar</taxon>
        <taxon>Alveolata</taxon>
        <taxon>Dinophyceae</taxon>
        <taxon>Suessiales</taxon>
        <taxon>Symbiodiniaceae</taxon>
        <taxon>Symbiodinium</taxon>
    </lineage>
</organism>
<evidence type="ECO:0000313" key="2">
    <source>
        <dbReference type="Proteomes" id="UP000604046"/>
    </source>
</evidence>
<gene>
    <name evidence="1" type="ORF">SNAT2548_LOCUS15540</name>
</gene>
<dbReference type="EMBL" id="CAJNDS010002002">
    <property type="protein sequence ID" value="CAE7295159.1"/>
    <property type="molecule type" value="Genomic_DNA"/>
</dbReference>
<dbReference type="Proteomes" id="UP000604046">
    <property type="component" value="Unassembled WGS sequence"/>
</dbReference>
<reference evidence="1" key="1">
    <citation type="submission" date="2021-02" db="EMBL/GenBank/DDBJ databases">
        <authorList>
            <person name="Dougan E. K."/>
            <person name="Rhodes N."/>
            <person name="Thang M."/>
            <person name="Chan C."/>
        </authorList>
    </citation>
    <scope>NUCLEOTIDE SEQUENCE</scope>
</reference>
<sequence>MSTLSHGGKWREVAGSGGKVRDPVSAWHLGLSLQRQSIAKIMIGRVLRKSSSGISAVDRFANVGQITVPPWPFSMASGLRSQQQKQSCDVLYDVPKLSRTLELEFQGFSHVSSGLSNSVSVHEVHGIRAEALGDSRLFPSCSTCSGATYIFQIVGMDAG</sequence>
<accession>A0A812N9B4</accession>
<protein>
    <submittedName>
        <fullName evidence="1">Uncharacterized protein</fullName>
    </submittedName>
</protein>
<proteinExistence type="predicted"/>
<comment type="caution">
    <text evidence="1">The sequence shown here is derived from an EMBL/GenBank/DDBJ whole genome shotgun (WGS) entry which is preliminary data.</text>
</comment>
<name>A0A812N9B4_9DINO</name>